<reference evidence="3 4" key="1">
    <citation type="submission" date="2018-12" db="EMBL/GenBank/DDBJ databases">
        <title>The Draft Genome Sequence of the Soil Bacterium Pedobacter tournemirensis R1.</title>
        <authorList>
            <person name="He J."/>
        </authorList>
    </citation>
    <scope>NUCLEOTIDE SEQUENCE [LARGE SCALE GENOMIC DNA]</scope>
    <source>
        <strain evidence="3 4">R1</strain>
    </source>
</reference>
<evidence type="ECO:0000313" key="4">
    <source>
        <dbReference type="Proteomes" id="UP000290848"/>
    </source>
</evidence>
<evidence type="ECO:0000259" key="2">
    <source>
        <dbReference type="Pfam" id="PF14258"/>
    </source>
</evidence>
<keyword evidence="1" id="KW-1133">Transmembrane helix</keyword>
<feature type="domain" description="DUF4350" evidence="2">
    <location>
        <begin position="39"/>
        <end position="223"/>
    </location>
</feature>
<evidence type="ECO:0000256" key="1">
    <source>
        <dbReference type="SAM" id="Phobius"/>
    </source>
</evidence>
<accession>A0A4Q0M2Q0</accession>
<gene>
    <name evidence="3" type="ORF">EKH83_20595</name>
</gene>
<dbReference type="Proteomes" id="UP000290848">
    <property type="component" value="Unassembled WGS sequence"/>
</dbReference>
<evidence type="ECO:0000313" key="3">
    <source>
        <dbReference type="EMBL" id="RXF67171.1"/>
    </source>
</evidence>
<proteinExistence type="predicted"/>
<protein>
    <submittedName>
        <fullName evidence="3">DUF4350 domain-containing protein</fullName>
    </submittedName>
</protein>
<organism evidence="3 4">
    <name type="scientific">Arcticibacter tournemirensis</name>
    <dbReference type="NCBI Taxonomy" id="699437"/>
    <lineage>
        <taxon>Bacteria</taxon>
        <taxon>Pseudomonadati</taxon>
        <taxon>Bacteroidota</taxon>
        <taxon>Sphingobacteriia</taxon>
        <taxon>Sphingobacteriales</taxon>
        <taxon>Sphingobacteriaceae</taxon>
        <taxon>Arcticibacter</taxon>
    </lineage>
</organism>
<keyword evidence="1" id="KW-0812">Transmembrane</keyword>
<feature type="transmembrane region" description="Helical" evidence="1">
    <location>
        <begin position="261"/>
        <end position="278"/>
    </location>
</feature>
<sequence length="393" mass="45990">MKQLKTYLVIGCALLLVYLVAQYYRPKPINWTVTFNKEDKIPYGTYVVYNRLKDIFPEQRIRTERRAPYLTFTEDTVETGSYILIAETVKMDEYDFHKLRNYMLRGNTVLIAAYYPGTYLTDSLGIKINTELSLGSEENTSLHFVNPSLDPSRKYRFDKGIGQQYFSGFDTSKAVVLGMNNRGHANFIRYTYGKGNLFLLASPFFFSNYNMLKPDGAEYASKTLSYLKPGREVVWDEFSSLGNEDNSSLMRVFLRNPSLKWAWYLSLFSLLIFVIYEIKRRQRIIPVIEPLKNTSADFVRVVGRVYYEQKDHTDIAKKKVVYLLEFIRSRYHLKMEKPDKKFSDLLSAKSGIDNVLIVDLVRQMAQLARYNMVSERELIELNKNIESFYQKSR</sequence>
<comment type="caution">
    <text evidence="3">The sequence shown here is derived from an EMBL/GenBank/DDBJ whole genome shotgun (WGS) entry which is preliminary data.</text>
</comment>
<keyword evidence="1" id="KW-0472">Membrane</keyword>
<dbReference type="InterPro" id="IPR025646">
    <property type="entry name" value="DUF4350"/>
</dbReference>
<dbReference type="Pfam" id="PF14258">
    <property type="entry name" value="DUF4350"/>
    <property type="match status" value="1"/>
</dbReference>
<dbReference type="AlphaFoldDB" id="A0A4Q0M2Q0"/>
<dbReference type="RefSeq" id="WP_128771354.1">
    <property type="nucleotide sequence ID" value="NZ_RXOC01000020.1"/>
</dbReference>
<dbReference type="EMBL" id="RXOC01000020">
    <property type="protein sequence ID" value="RXF67171.1"/>
    <property type="molecule type" value="Genomic_DNA"/>
</dbReference>
<name>A0A4Q0M2Q0_9SPHI</name>